<accession>A0A1M4ZPL1</accession>
<dbReference type="Proteomes" id="UP000184114">
    <property type="component" value="Unassembled WGS sequence"/>
</dbReference>
<dbReference type="Gene3D" id="3.40.50.620">
    <property type="entry name" value="HUPs"/>
    <property type="match status" value="1"/>
</dbReference>
<dbReference type="GO" id="GO:0043164">
    <property type="term" value="P:Gram-negative-bacterium-type cell wall biogenesis"/>
    <property type="evidence" value="ECO:0007669"/>
    <property type="project" value="TreeGrafter"/>
</dbReference>
<dbReference type="InterPro" id="IPR003848">
    <property type="entry name" value="DUF218"/>
</dbReference>
<sequence>MNNNIYLLLRIIFFAFFLLWFILHLTDRRRVFNGLAFFISLGSFLALLILIGFTNEIRILNIIAGMIIIGVIILLPILYIIGSIILFTTGKTVIKKEGFSLSHGLSILFGIGIISSSIILPIFINRIKSKILIGLMGFFITVFSYFVLGFIIFLTSSLIYNLWYEKRNKDYLIVLGAGLIGDRVTPLLASRIDKAIEFYNSQKEKGVKPPKIIMSGGQGPDEVVSEAFAMKSYALEMNIPEEDILMEDKSTNTKENLKFSTNLIKNDSPKNNPKVLLFTTNYHVLRAGILAKSMGLNYNGLGSKTKFYYYVSAIIREYIAIIYLNLNKNILFAIFIGVFYFLSFVNWN</sequence>
<feature type="transmembrane region" description="Helical" evidence="1">
    <location>
        <begin position="6"/>
        <end position="23"/>
    </location>
</feature>
<dbReference type="RefSeq" id="WP_072978010.1">
    <property type="nucleotide sequence ID" value="NZ_FQTY01000028.1"/>
</dbReference>
<feature type="transmembrane region" description="Helical" evidence="1">
    <location>
        <begin position="99"/>
        <end position="124"/>
    </location>
</feature>
<dbReference type="PANTHER" id="PTHR30336">
    <property type="entry name" value="INNER MEMBRANE PROTEIN, PROBABLE PERMEASE"/>
    <property type="match status" value="1"/>
</dbReference>
<keyword evidence="1" id="KW-0812">Transmembrane</keyword>
<feature type="transmembrane region" description="Helical" evidence="1">
    <location>
        <begin position="330"/>
        <end position="347"/>
    </location>
</feature>
<feature type="transmembrane region" description="Helical" evidence="1">
    <location>
        <begin position="59"/>
        <end position="87"/>
    </location>
</feature>
<keyword evidence="4" id="KW-1185">Reference proteome</keyword>
<dbReference type="PANTHER" id="PTHR30336:SF18">
    <property type="entry name" value="MEMBRANE PROTEIN"/>
    <property type="match status" value="1"/>
</dbReference>
<name>A0A1M4ZPL1_9FIRM</name>
<reference evidence="4" key="1">
    <citation type="submission" date="2016-11" db="EMBL/GenBank/DDBJ databases">
        <authorList>
            <person name="Varghese N."/>
            <person name="Submissions S."/>
        </authorList>
    </citation>
    <scope>NUCLEOTIDE SEQUENCE [LARGE SCALE GENOMIC DNA]</scope>
    <source>
        <strain evidence="4">DSM 18095</strain>
    </source>
</reference>
<keyword evidence="1" id="KW-1133">Transmembrane helix</keyword>
<dbReference type="InterPro" id="IPR051599">
    <property type="entry name" value="Cell_Envelope_Assoc"/>
</dbReference>
<dbReference type="CDD" id="cd06259">
    <property type="entry name" value="YdcF-like"/>
    <property type="match status" value="1"/>
</dbReference>
<dbReference type="AlphaFoldDB" id="A0A1M4ZPL1"/>
<feature type="transmembrane region" description="Helical" evidence="1">
    <location>
        <begin position="35"/>
        <end position="53"/>
    </location>
</feature>
<gene>
    <name evidence="3" type="ORF">SAMN02745784_03139</name>
</gene>
<organism evidence="3 4">
    <name type="scientific">Tissierella praeacuta DSM 18095</name>
    <dbReference type="NCBI Taxonomy" id="1123404"/>
    <lineage>
        <taxon>Bacteria</taxon>
        <taxon>Bacillati</taxon>
        <taxon>Bacillota</taxon>
        <taxon>Tissierellia</taxon>
        <taxon>Tissierellales</taxon>
        <taxon>Tissierellaceae</taxon>
        <taxon>Tissierella</taxon>
    </lineage>
</organism>
<dbReference type="GO" id="GO:0005886">
    <property type="term" value="C:plasma membrane"/>
    <property type="evidence" value="ECO:0007669"/>
    <property type="project" value="TreeGrafter"/>
</dbReference>
<dbReference type="EMBL" id="FQTY01000028">
    <property type="protein sequence ID" value="SHF19938.1"/>
    <property type="molecule type" value="Genomic_DNA"/>
</dbReference>
<protein>
    <submittedName>
        <fullName evidence="3">Uncharacterized SAM-binding protein YcdF, DUF218 family</fullName>
    </submittedName>
</protein>
<proteinExistence type="predicted"/>
<evidence type="ECO:0000313" key="4">
    <source>
        <dbReference type="Proteomes" id="UP000184114"/>
    </source>
</evidence>
<feature type="transmembrane region" description="Helical" evidence="1">
    <location>
        <begin position="136"/>
        <end position="163"/>
    </location>
</feature>
<feature type="domain" description="DUF218" evidence="2">
    <location>
        <begin position="170"/>
        <end position="320"/>
    </location>
</feature>
<dbReference type="GO" id="GO:0000270">
    <property type="term" value="P:peptidoglycan metabolic process"/>
    <property type="evidence" value="ECO:0007669"/>
    <property type="project" value="TreeGrafter"/>
</dbReference>
<dbReference type="InterPro" id="IPR014729">
    <property type="entry name" value="Rossmann-like_a/b/a_fold"/>
</dbReference>
<evidence type="ECO:0000256" key="1">
    <source>
        <dbReference type="SAM" id="Phobius"/>
    </source>
</evidence>
<dbReference type="Pfam" id="PF02698">
    <property type="entry name" value="DUF218"/>
    <property type="match status" value="1"/>
</dbReference>
<evidence type="ECO:0000313" key="3">
    <source>
        <dbReference type="EMBL" id="SHF19938.1"/>
    </source>
</evidence>
<feature type="transmembrane region" description="Helical" evidence="1">
    <location>
        <begin position="307"/>
        <end position="324"/>
    </location>
</feature>
<keyword evidence="1" id="KW-0472">Membrane</keyword>
<evidence type="ECO:0000259" key="2">
    <source>
        <dbReference type="Pfam" id="PF02698"/>
    </source>
</evidence>
<dbReference type="GeneID" id="90994204"/>